<protein>
    <recommendedName>
        <fullName evidence="5">Histidine kinase</fullName>
    </recommendedName>
</protein>
<accession>A0A150XUG1</accession>
<evidence type="ECO:0000259" key="2">
    <source>
        <dbReference type="SMART" id="SM01204"/>
    </source>
</evidence>
<dbReference type="PANTHER" id="PTHR40252:SF2">
    <property type="entry name" value="BLR0328 PROTEIN"/>
    <property type="match status" value="1"/>
</dbReference>
<dbReference type="InterPro" id="IPR013702">
    <property type="entry name" value="FIST_domain_N"/>
</dbReference>
<gene>
    <name evidence="3" type="ORF">AWN68_15600</name>
</gene>
<dbReference type="AlphaFoldDB" id="A0A150XUG1"/>
<keyword evidence="4" id="KW-1185">Reference proteome</keyword>
<dbReference type="EMBL" id="LRDB01000004">
    <property type="protein sequence ID" value="KYG82265.1"/>
    <property type="molecule type" value="Genomic_DNA"/>
</dbReference>
<sequence>MYIKTIDPKVVAESIINNFGQQTVVISVAEHSAIDINALIGCLVEHDIPFIGGIFPKVISGTEVYDEGMILTGFSNVVETYLVKDLNTESFNIPKIDLEEDDNYFLFTFADGLTSYLSLYLSELYTSYGNKVSYIGAGTGSLSLLQIPCVFDKSGIHQDAAVGLIAKSKIALGVKHGWKRIAGPYVATKTDKNTIQEINWQPAFEVYKNIIKEHSQKEISCENFPSIAKAYPFGILKDNSEYVVRDPLTLNDKGEIVCIGEVMENTVLDVLNGDNETLIQAAEAAASQVITQLESPKQAYISNCISRILFLEDDYHLELKAISKKLVKNNQPIPVEGALTLGEISSFGDSYLQLFNKTVVIGLFE</sequence>
<organism evidence="3 4">
    <name type="scientific">Roseivirga echinicomitans</name>
    <dbReference type="NCBI Taxonomy" id="296218"/>
    <lineage>
        <taxon>Bacteria</taxon>
        <taxon>Pseudomonadati</taxon>
        <taxon>Bacteroidota</taxon>
        <taxon>Cytophagia</taxon>
        <taxon>Cytophagales</taxon>
        <taxon>Roseivirgaceae</taxon>
        <taxon>Roseivirga</taxon>
    </lineage>
</organism>
<evidence type="ECO:0008006" key="5">
    <source>
        <dbReference type="Google" id="ProtNLM"/>
    </source>
</evidence>
<evidence type="ECO:0000259" key="1">
    <source>
        <dbReference type="SMART" id="SM00897"/>
    </source>
</evidence>
<feature type="domain" description="FIST C-domain" evidence="2">
    <location>
        <begin position="203"/>
        <end position="347"/>
    </location>
</feature>
<reference evidence="3 4" key="1">
    <citation type="submission" date="2016-01" db="EMBL/GenBank/DDBJ databases">
        <title>Genome sequencing of Roseivirga echinicomitans KMM 6058.</title>
        <authorList>
            <person name="Selvaratnam C."/>
            <person name="Thevarajoo S."/>
            <person name="Goh K.M."/>
            <person name="Ee R."/>
            <person name="Chan K.-G."/>
            <person name="Chong C.S."/>
        </authorList>
    </citation>
    <scope>NUCLEOTIDE SEQUENCE [LARGE SCALE GENOMIC DNA]</scope>
    <source>
        <strain evidence="3 4">KMM 6058</strain>
    </source>
</reference>
<dbReference type="Pfam" id="PF10442">
    <property type="entry name" value="FIST_C"/>
    <property type="match status" value="1"/>
</dbReference>
<dbReference type="InterPro" id="IPR019494">
    <property type="entry name" value="FIST_C"/>
</dbReference>
<feature type="domain" description="FIST" evidence="1">
    <location>
        <begin position="21"/>
        <end position="202"/>
    </location>
</feature>
<evidence type="ECO:0000313" key="3">
    <source>
        <dbReference type="EMBL" id="KYG82265.1"/>
    </source>
</evidence>
<dbReference type="PANTHER" id="PTHR40252">
    <property type="entry name" value="BLR0328 PROTEIN"/>
    <property type="match status" value="1"/>
</dbReference>
<dbReference type="OrthoDB" id="378730at2"/>
<dbReference type="Pfam" id="PF08495">
    <property type="entry name" value="FIST"/>
    <property type="match status" value="1"/>
</dbReference>
<name>A0A150XUG1_9BACT</name>
<dbReference type="Proteomes" id="UP000075615">
    <property type="component" value="Unassembled WGS sequence"/>
</dbReference>
<comment type="caution">
    <text evidence="3">The sequence shown here is derived from an EMBL/GenBank/DDBJ whole genome shotgun (WGS) entry which is preliminary data.</text>
</comment>
<dbReference type="SMART" id="SM00897">
    <property type="entry name" value="FIST"/>
    <property type="match status" value="1"/>
</dbReference>
<dbReference type="STRING" id="296218.AWN68_15600"/>
<dbReference type="SMART" id="SM01204">
    <property type="entry name" value="FIST_C"/>
    <property type="match status" value="1"/>
</dbReference>
<evidence type="ECO:0000313" key="4">
    <source>
        <dbReference type="Proteomes" id="UP000075615"/>
    </source>
</evidence>
<proteinExistence type="predicted"/>
<dbReference type="RefSeq" id="WP_068412995.1">
    <property type="nucleotide sequence ID" value="NZ_LRDB01000004.1"/>
</dbReference>